<dbReference type="AlphaFoldDB" id="A0A3N4YMH4"/>
<dbReference type="InterPro" id="IPR000157">
    <property type="entry name" value="TIR_dom"/>
</dbReference>
<feature type="domain" description="TIR" evidence="1">
    <location>
        <begin position="9"/>
        <end position="123"/>
    </location>
</feature>
<proteinExistence type="predicted"/>
<name>A0A3N4YMH4_9MICO</name>
<gene>
    <name evidence="2" type="ORF">EDD34_1944</name>
</gene>
<dbReference type="OrthoDB" id="3375485at2"/>
<dbReference type="RefSeq" id="WP_123814368.1">
    <property type="nucleotide sequence ID" value="NZ_RKQZ01000001.1"/>
</dbReference>
<dbReference type="Gene3D" id="3.40.50.10140">
    <property type="entry name" value="Toll/interleukin-1 receptor homology (TIR) domain"/>
    <property type="match status" value="1"/>
</dbReference>
<accession>A0A3N4YMH4</accession>
<dbReference type="Proteomes" id="UP000280501">
    <property type="component" value="Unassembled WGS sequence"/>
</dbReference>
<keyword evidence="3" id="KW-1185">Reference proteome</keyword>
<sequence>MDASGTKYFISHATSDKDAVRPVALQVQVLGGEVFFDEWSIGYGESVPGAISTALDNYEVLALFWSRSASKSAWVQREYLTAINGWISDDRSRRLIVLRLDDTDVPPLLKDLKWFDLRAGDEDGAVCAIMQIDDDAERLRGLQRWIETLGDLAYNPGYGVAIACPQCGAKASALENWSQVDHERDDTYAGLRCTECDWVDGGEIIG</sequence>
<dbReference type="Pfam" id="PF13676">
    <property type="entry name" value="TIR_2"/>
    <property type="match status" value="1"/>
</dbReference>
<dbReference type="GO" id="GO:0007165">
    <property type="term" value="P:signal transduction"/>
    <property type="evidence" value="ECO:0007669"/>
    <property type="project" value="InterPro"/>
</dbReference>
<evidence type="ECO:0000313" key="2">
    <source>
        <dbReference type="EMBL" id="RPF21317.1"/>
    </source>
</evidence>
<dbReference type="InterPro" id="IPR035897">
    <property type="entry name" value="Toll_tir_struct_dom_sf"/>
</dbReference>
<dbReference type="EMBL" id="RKQZ01000001">
    <property type="protein sequence ID" value="RPF21317.1"/>
    <property type="molecule type" value="Genomic_DNA"/>
</dbReference>
<organism evidence="2 3">
    <name type="scientific">Myceligenerans xiligouense</name>
    <dbReference type="NCBI Taxonomy" id="253184"/>
    <lineage>
        <taxon>Bacteria</taxon>
        <taxon>Bacillati</taxon>
        <taxon>Actinomycetota</taxon>
        <taxon>Actinomycetes</taxon>
        <taxon>Micrococcales</taxon>
        <taxon>Promicromonosporaceae</taxon>
        <taxon>Myceligenerans</taxon>
    </lineage>
</organism>
<dbReference type="SUPFAM" id="SSF52200">
    <property type="entry name" value="Toll/Interleukin receptor TIR domain"/>
    <property type="match status" value="1"/>
</dbReference>
<evidence type="ECO:0000259" key="1">
    <source>
        <dbReference type="Pfam" id="PF13676"/>
    </source>
</evidence>
<evidence type="ECO:0000313" key="3">
    <source>
        <dbReference type="Proteomes" id="UP000280501"/>
    </source>
</evidence>
<comment type="caution">
    <text evidence="2">The sequence shown here is derived from an EMBL/GenBank/DDBJ whole genome shotgun (WGS) entry which is preliminary data.</text>
</comment>
<reference evidence="2 3" key="1">
    <citation type="submission" date="2018-11" db="EMBL/GenBank/DDBJ databases">
        <title>Sequencing the genomes of 1000 actinobacteria strains.</title>
        <authorList>
            <person name="Klenk H.-P."/>
        </authorList>
    </citation>
    <scope>NUCLEOTIDE SEQUENCE [LARGE SCALE GENOMIC DNA]</scope>
    <source>
        <strain evidence="2 3">DSM 15700</strain>
    </source>
</reference>
<protein>
    <submittedName>
        <fullName evidence="2">TIR domain-containing protein</fullName>
    </submittedName>
</protein>